<reference evidence="1 2" key="1">
    <citation type="submission" date="2024-04" db="EMBL/GenBank/DDBJ databases">
        <authorList>
            <person name="Fracassetti M."/>
        </authorList>
    </citation>
    <scope>NUCLEOTIDE SEQUENCE [LARGE SCALE GENOMIC DNA]</scope>
</reference>
<proteinExistence type="predicted"/>
<gene>
    <name evidence="1" type="ORF">LTRI10_LOCUS35543</name>
</gene>
<evidence type="ECO:0000313" key="1">
    <source>
        <dbReference type="EMBL" id="CAL1395086.1"/>
    </source>
</evidence>
<dbReference type="AlphaFoldDB" id="A0AAV2FA22"/>
<organism evidence="1 2">
    <name type="scientific">Linum trigynum</name>
    <dbReference type="NCBI Taxonomy" id="586398"/>
    <lineage>
        <taxon>Eukaryota</taxon>
        <taxon>Viridiplantae</taxon>
        <taxon>Streptophyta</taxon>
        <taxon>Embryophyta</taxon>
        <taxon>Tracheophyta</taxon>
        <taxon>Spermatophyta</taxon>
        <taxon>Magnoliopsida</taxon>
        <taxon>eudicotyledons</taxon>
        <taxon>Gunneridae</taxon>
        <taxon>Pentapetalae</taxon>
        <taxon>rosids</taxon>
        <taxon>fabids</taxon>
        <taxon>Malpighiales</taxon>
        <taxon>Linaceae</taxon>
        <taxon>Linum</taxon>
    </lineage>
</organism>
<sequence length="79" mass="8487">MEASLMDVSSFVVAPNEIIHVVEGKEKRVTRGNVKNLRFRKNVIEGEQTHHEGGGGGDDVGGRLMDVVINTTTGPVDGK</sequence>
<dbReference type="EMBL" id="OZ034819">
    <property type="protein sequence ID" value="CAL1395086.1"/>
    <property type="molecule type" value="Genomic_DNA"/>
</dbReference>
<dbReference type="Proteomes" id="UP001497516">
    <property type="component" value="Chromosome 6"/>
</dbReference>
<keyword evidence="2" id="KW-1185">Reference proteome</keyword>
<name>A0AAV2FA22_9ROSI</name>
<accession>A0AAV2FA22</accession>
<protein>
    <submittedName>
        <fullName evidence="1">Uncharacterized protein</fullName>
    </submittedName>
</protein>
<evidence type="ECO:0000313" key="2">
    <source>
        <dbReference type="Proteomes" id="UP001497516"/>
    </source>
</evidence>